<comment type="subcellular location">
    <subcellularLocation>
        <location evidence="1">Membrane</location>
        <topology evidence="1">Multi-pass membrane protein</topology>
    </subcellularLocation>
</comment>
<feature type="transmembrane region" description="Helical" evidence="6">
    <location>
        <begin position="323"/>
        <end position="343"/>
    </location>
</feature>
<gene>
    <name evidence="7" type="ORF">M9Y10_017006</name>
</gene>
<evidence type="ECO:0000313" key="8">
    <source>
        <dbReference type="Proteomes" id="UP001470230"/>
    </source>
</evidence>
<evidence type="ECO:0000256" key="6">
    <source>
        <dbReference type="SAM" id="Phobius"/>
    </source>
</evidence>
<reference evidence="7 8" key="1">
    <citation type="submission" date="2024-04" db="EMBL/GenBank/DDBJ databases">
        <title>Tritrichomonas musculus Genome.</title>
        <authorList>
            <person name="Alves-Ferreira E."/>
            <person name="Grigg M."/>
            <person name="Lorenzi H."/>
            <person name="Galac M."/>
        </authorList>
    </citation>
    <scope>NUCLEOTIDE SEQUENCE [LARGE SCALE GENOMIC DNA]</scope>
    <source>
        <strain evidence="7 8">EAF2021</strain>
    </source>
</reference>
<protein>
    <recommendedName>
        <fullName evidence="9">Major facilitator superfamily transporter</fullName>
    </recommendedName>
</protein>
<proteinExistence type="predicted"/>
<dbReference type="Pfam" id="PF07690">
    <property type="entry name" value="MFS_1"/>
    <property type="match status" value="1"/>
</dbReference>
<feature type="transmembrane region" description="Helical" evidence="6">
    <location>
        <begin position="173"/>
        <end position="193"/>
    </location>
</feature>
<feature type="transmembrane region" description="Helical" evidence="6">
    <location>
        <begin position="255"/>
        <end position="273"/>
    </location>
</feature>
<dbReference type="EMBL" id="JAPFFF010000021">
    <property type="protein sequence ID" value="KAK8854444.1"/>
    <property type="molecule type" value="Genomic_DNA"/>
</dbReference>
<organism evidence="7 8">
    <name type="scientific">Tritrichomonas musculus</name>
    <dbReference type="NCBI Taxonomy" id="1915356"/>
    <lineage>
        <taxon>Eukaryota</taxon>
        <taxon>Metamonada</taxon>
        <taxon>Parabasalia</taxon>
        <taxon>Tritrichomonadida</taxon>
        <taxon>Tritrichomonadidae</taxon>
        <taxon>Tritrichomonas</taxon>
    </lineage>
</organism>
<dbReference type="PANTHER" id="PTHR19432">
    <property type="entry name" value="SUGAR TRANSPORTER"/>
    <property type="match status" value="1"/>
</dbReference>
<keyword evidence="8" id="KW-1185">Reference proteome</keyword>
<feature type="transmembrane region" description="Helical" evidence="6">
    <location>
        <begin position="381"/>
        <end position="406"/>
    </location>
</feature>
<accession>A0ABR2HYL1</accession>
<dbReference type="Proteomes" id="UP001470230">
    <property type="component" value="Unassembled WGS sequence"/>
</dbReference>
<sequence length="456" mass="51351">MTRSFLEITNEFPGYDDLVEPQKQVPLSLRDKLSIFRIIGICCSLAAFQIAKWVKYTLQILLMRKLGVRESIMALITITDPLSRFIVQPYIEILSDNCKLKFGRRRPFILAGGIGIVISFLCIFLMKLDSYMQSGIFVFLLSISLLILNFSLQILRYPSLQIVNDLVPQKQQAIANLISSLTSNTTAFLINLINGFLYNALEHWIFFYSLIAISILITITLIAGKEEPLLIAKDNQNVNQFSSIFSTMKLMPNPILKIAIIYSLCWFSYYPFLLECTDYFGADQSGSYSGVSYGIFTFSIINLFVLIYSPFHEKIVQKFGMKNLLAVSMCIVTICLALVWLPIPKLAGLMILAPMGVCEMIFNSIPFIIVSMNVPEELVSIYNGVFSTLASFSQVLSSFLVFALFGEICRQKVVIMGIGFISAFGAAFMCRYIMLPKSDSAVMEPLAPSSDYYNYN</sequence>
<dbReference type="InterPro" id="IPR011701">
    <property type="entry name" value="MFS"/>
</dbReference>
<evidence type="ECO:0000256" key="2">
    <source>
        <dbReference type="ARBA" id="ARBA00022448"/>
    </source>
</evidence>
<keyword evidence="2" id="KW-0813">Transport</keyword>
<feature type="transmembrane region" description="Helical" evidence="6">
    <location>
        <begin position="108"/>
        <end position="126"/>
    </location>
</feature>
<evidence type="ECO:0000256" key="3">
    <source>
        <dbReference type="ARBA" id="ARBA00022692"/>
    </source>
</evidence>
<evidence type="ECO:0000313" key="7">
    <source>
        <dbReference type="EMBL" id="KAK8854444.1"/>
    </source>
</evidence>
<dbReference type="PANTHER" id="PTHR19432:SF26">
    <property type="entry name" value="MAJOR FACILITATOR SUPERFAMILY (MFS) PROFILE DOMAIN-CONTAINING PROTEIN"/>
    <property type="match status" value="1"/>
</dbReference>
<dbReference type="InterPro" id="IPR036259">
    <property type="entry name" value="MFS_trans_sf"/>
</dbReference>
<keyword evidence="3 6" id="KW-0812">Transmembrane</keyword>
<feature type="transmembrane region" description="Helical" evidence="6">
    <location>
        <begin position="132"/>
        <end position="152"/>
    </location>
</feature>
<name>A0ABR2HYL1_9EUKA</name>
<feature type="transmembrane region" description="Helical" evidence="6">
    <location>
        <begin position="205"/>
        <end position="223"/>
    </location>
</feature>
<feature type="transmembrane region" description="Helical" evidence="6">
    <location>
        <begin position="412"/>
        <end position="434"/>
    </location>
</feature>
<evidence type="ECO:0000256" key="1">
    <source>
        <dbReference type="ARBA" id="ARBA00004141"/>
    </source>
</evidence>
<keyword evidence="5 6" id="KW-0472">Membrane</keyword>
<feature type="transmembrane region" description="Helical" evidence="6">
    <location>
        <begin position="293"/>
        <end position="311"/>
    </location>
</feature>
<dbReference type="Gene3D" id="1.20.1250.20">
    <property type="entry name" value="MFS general substrate transporter like domains"/>
    <property type="match status" value="1"/>
</dbReference>
<keyword evidence="4 6" id="KW-1133">Transmembrane helix</keyword>
<comment type="caution">
    <text evidence="7">The sequence shown here is derived from an EMBL/GenBank/DDBJ whole genome shotgun (WGS) entry which is preliminary data.</text>
</comment>
<dbReference type="SUPFAM" id="SSF103473">
    <property type="entry name" value="MFS general substrate transporter"/>
    <property type="match status" value="1"/>
</dbReference>
<evidence type="ECO:0000256" key="4">
    <source>
        <dbReference type="ARBA" id="ARBA00022989"/>
    </source>
</evidence>
<evidence type="ECO:0008006" key="9">
    <source>
        <dbReference type="Google" id="ProtNLM"/>
    </source>
</evidence>
<evidence type="ECO:0000256" key="5">
    <source>
        <dbReference type="ARBA" id="ARBA00023136"/>
    </source>
</evidence>